<keyword evidence="3" id="KW-0813">Transport</keyword>
<comment type="subcellular location">
    <subcellularLocation>
        <location evidence="1">Membrane</location>
        <topology evidence="1">Multi-pass membrane protein</topology>
    </subcellularLocation>
</comment>
<evidence type="ECO:0000256" key="6">
    <source>
        <dbReference type="ARBA" id="ARBA00023136"/>
    </source>
</evidence>
<dbReference type="InterPro" id="IPR027815">
    <property type="entry name" value="CSC1/OSCA1-like_cyt"/>
</dbReference>
<feature type="transmembrane region" description="Helical" evidence="8">
    <location>
        <begin position="980"/>
        <end position="1008"/>
    </location>
</feature>
<feature type="domain" description="CSC1/OSCA1-like 7TM region" evidence="9">
    <location>
        <begin position="974"/>
        <end position="1207"/>
    </location>
</feature>
<evidence type="ECO:0000256" key="1">
    <source>
        <dbReference type="ARBA" id="ARBA00004141"/>
    </source>
</evidence>
<evidence type="ECO:0000256" key="7">
    <source>
        <dbReference type="SAM" id="MobiDB-lite"/>
    </source>
</evidence>
<dbReference type="PANTHER" id="PTHR13018">
    <property type="entry name" value="PROBABLE MEMBRANE PROTEIN DUF221-RELATED"/>
    <property type="match status" value="1"/>
</dbReference>
<feature type="compositionally biased region" description="Low complexity" evidence="7">
    <location>
        <begin position="724"/>
        <end position="738"/>
    </location>
</feature>
<evidence type="ECO:0000313" key="13">
    <source>
        <dbReference type="Proteomes" id="UP001445335"/>
    </source>
</evidence>
<comment type="caution">
    <text evidence="12">The sequence shown here is derived from an EMBL/GenBank/DDBJ whole genome shotgun (WGS) entry which is preliminary data.</text>
</comment>
<evidence type="ECO:0000256" key="3">
    <source>
        <dbReference type="ARBA" id="ARBA00022448"/>
    </source>
</evidence>
<dbReference type="GO" id="GO:0005227">
    <property type="term" value="F:calcium-activated cation channel activity"/>
    <property type="evidence" value="ECO:0007669"/>
    <property type="project" value="InterPro"/>
</dbReference>
<accession>A0AAW1QA42</accession>
<evidence type="ECO:0000256" key="8">
    <source>
        <dbReference type="SAM" id="Phobius"/>
    </source>
</evidence>
<keyword evidence="6 8" id="KW-0472">Membrane</keyword>
<comment type="similarity">
    <text evidence="2">Belongs to the CSC1 (TC 1.A.17) family.</text>
</comment>
<feature type="transmembrane region" description="Helical" evidence="8">
    <location>
        <begin position="61"/>
        <end position="82"/>
    </location>
</feature>
<evidence type="ECO:0000259" key="11">
    <source>
        <dbReference type="Pfam" id="PF14703"/>
    </source>
</evidence>
<feature type="transmembrane region" description="Helical" evidence="8">
    <location>
        <begin position="1140"/>
        <end position="1170"/>
    </location>
</feature>
<dbReference type="InterPro" id="IPR003864">
    <property type="entry name" value="CSC1/OSCA1-like_7TM"/>
</dbReference>
<feature type="region of interest" description="Disordered" evidence="7">
    <location>
        <begin position="629"/>
        <end position="672"/>
    </location>
</feature>
<sequence length="1297" mass="141370">MSDLDASDVGPGPADAPAASTVGPLIFPQFNYSQAATNPLVPYCPKGHFDCLNVRTSDNQIFTALWISALIGVTWLLVFGIFRDKIAVYRTRLDMPNVGIKPPPLPVGGIKQLWTWLYPVIMTSDAELIYTAGLDSLMLCWTNTLGIQIFAPLTVLGMVLLLPVNLAGTRIEQQMKAAAAGHPHAASSTFARLTLSNLRKGSSNYWFAFGFVYLATAYVCWLLVKYYQRYVVLRQHYLVGGESLINEWHAQFLAERRRSASVAARSEQRQRGSAVQLLTALRDRLKMDPIDEELDDSVSLAAGRMPSSLSQMSHLQAFVRRNSFEGHRSNLGLHQRASRASTPGPVLPPMAGARWSTLGDRRSGDGDDRGHGLPGAHVPTPYPLVHSLSIFSSRAPRPPLSPAGTPSPPSDSPYDKVSIAAEMPAVQLLPTYEPRRGSMPRPPKPQAMARRAESLGSEEVTPCTATGTPARGPRDVSASSWGRASAVTIGSHVGGGLISRYESHPVPPSARGSAHVHRWWSLGETSAHVQGAQMMGKPSVAFRKTVNVVLEEGREVGVQAQQYAVLVTDVPDLRSEADKLIEQAARQHWVMQAWRRVATLFLHHVLLRKPILASPRVPRSAELARRSRASAAAAWPRRRSGSGVPAGARQGSAAATENAGLMKPAGALSPPWEGGADVRLNIQGTPIKEPTASTISLGFRKPVIQLPDATEEPDAEVGAASAPAALGSEHGSAASGGSSSTGGEGEWPPPLGGGGGSGDAGEEEEEEDQLPDREELVVSTFRRLFPRSFAGVAAVHKHKEVDLLLVKWDQAWTKLASAEGAYEASGCKRRPQHRTGCCGCWGARVDSVDHWAGRVRELETNISAARKRARAAPPSAAFFAFFTSQKAAAIAAQANLHPEDGHSFRVTEAPGPEEVNWPTLWMSWIERDWREVLVLPLIAGIMLVPVGIFSGAVAQVTVAICDSSSVFHRLYSAWYCSRTSLGRSLITAIVPTVLLLTWQNLIMPNALYRFAQMEGRWHSLSGLDRRVCALFFQWSVWSVFLGAMLGGSAFSQLGALIDNPASLPSLIGTALPASSNFFINYIIIQGLAMVPFRLMYPHIGFLVGLFRLCGACKLRHKRERVAAVWPHSVRYGREVGTIMLMYIVALAYAASSPMILPFTLAYFIVSWVFWRYNVLYVSERCFESGGLFWDQIFSQICWCLFILEFFTGCIFMANRAFLPAVLLWATLTPALYKFARYCDIRYGSAVRQMPLETAAAAPLATVDPALYLAPALRPGCAGWYPESGKAWENWGAPVYTL</sequence>
<feature type="region of interest" description="Disordered" evidence="7">
    <location>
        <begin position="430"/>
        <end position="479"/>
    </location>
</feature>
<evidence type="ECO:0000256" key="5">
    <source>
        <dbReference type="ARBA" id="ARBA00022989"/>
    </source>
</evidence>
<dbReference type="InterPro" id="IPR032880">
    <property type="entry name" value="CSC1/OSCA1-like_N"/>
</dbReference>
<dbReference type="Pfam" id="PF14703">
    <property type="entry name" value="PHM7_cyt"/>
    <property type="match status" value="1"/>
</dbReference>
<feature type="transmembrane region" description="Helical" evidence="8">
    <location>
        <begin position="205"/>
        <end position="224"/>
    </location>
</feature>
<keyword evidence="13" id="KW-1185">Reference proteome</keyword>
<feature type="transmembrane region" description="Helical" evidence="8">
    <location>
        <begin position="1029"/>
        <end position="1057"/>
    </location>
</feature>
<reference evidence="12 13" key="1">
    <citation type="journal article" date="2024" name="Nat. Commun.">
        <title>Phylogenomics reveals the evolutionary origins of lichenization in chlorophyte algae.</title>
        <authorList>
            <person name="Puginier C."/>
            <person name="Libourel C."/>
            <person name="Otte J."/>
            <person name="Skaloud P."/>
            <person name="Haon M."/>
            <person name="Grisel S."/>
            <person name="Petersen M."/>
            <person name="Berrin J.G."/>
            <person name="Delaux P.M."/>
            <person name="Dal Grande F."/>
            <person name="Keller J."/>
        </authorList>
    </citation>
    <scope>NUCLEOTIDE SEQUENCE [LARGE SCALE GENOMIC DNA]</scope>
    <source>
        <strain evidence="12 13">SAG 245.80</strain>
    </source>
</reference>
<evidence type="ECO:0000313" key="12">
    <source>
        <dbReference type="EMBL" id="KAK9819243.1"/>
    </source>
</evidence>
<dbReference type="GO" id="GO:0005886">
    <property type="term" value="C:plasma membrane"/>
    <property type="evidence" value="ECO:0007669"/>
    <property type="project" value="TreeGrafter"/>
</dbReference>
<evidence type="ECO:0008006" key="14">
    <source>
        <dbReference type="Google" id="ProtNLM"/>
    </source>
</evidence>
<feature type="compositionally biased region" description="Pro residues" evidence="7">
    <location>
        <begin position="396"/>
        <end position="411"/>
    </location>
</feature>
<dbReference type="EMBL" id="JALJOU010000125">
    <property type="protein sequence ID" value="KAK9819243.1"/>
    <property type="molecule type" value="Genomic_DNA"/>
</dbReference>
<feature type="transmembrane region" description="Helical" evidence="8">
    <location>
        <begin position="932"/>
        <end position="960"/>
    </location>
</feature>
<keyword evidence="4 8" id="KW-0812">Transmembrane</keyword>
<feature type="domain" description="CSC1/OSCA1-like N-terminal transmembrane" evidence="10">
    <location>
        <begin position="61"/>
        <end position="225"/>
    </location>
</feature>
<dbReference type="Pfam" id="PF13967">
    <property type="entry name" value="RSN1_TM"/>
    <property type="match status" value="1"/>
</dbReference>
<feature type="domain" description="CSC1/OSCA1-like cytosolic" evidence="11">
    <location>
        <begin position="773"/>
        <end position="918"/>
    </location>
</feature>
<evidence type="ECO:0000259" key="9">
    <source>
        <dbReference type="Pfam" id="PF02714"/>
    </source>
</evidence>
<feature type="compositionally biased region" description="Acidic residues" evidence="7">
    <location>
        <begin position="760"/>
        <end position="769"/>
    </location>
</feature>
<feature type="transmembrane region" description="Helical" evidence="8">
    <location>
        <begin position="1192"/>
        <end position="1213"/>
    </location>
</feature>
<evidence type="ECO:0000256" key="2">
    <source>
        <dbReference type="ARBA" id="ARBA00007779"/>
    </source>
</evidence>
<feature type="transmembrane region" description="Helical" evidence="8">
    <location>
        <begin position="145"/>
        <end position="166"/>
    </location>
</feature>
<keyword evidence="5 8" id="KW-1133">Transmembrane helix</keyword>
<dbReference type="InterPro" id="IPR045122">
    <property type="entry name" value="Csc1-like"/>
</dbReference>
<proteinExistence type="inferred from homology"/>
<feature type="region of interest" description="Disordered" evidence="7">
    <location>
        <begin position="333"/>
        <end position="380"/>
    </location>
</feature>
<name>A0AAW1QA42_9CHLO</name>
<feature type="compositionally biased region" description="Basic and acidic residues" evidence="7">
    <location>
        <begin position="359"/>
        <end position="371"/>
    </location>
</feature>
<gene>
    <name evidence="12" type="ORF">WJX81_003710</name>
</gene>
<dbReference type="PANTHER" id="PTHR13018:SF5">
    <property type="entry name" value="RE44586P"/>
    <property type="match status" value="1"/>
</dbReference>
<feature type="region of interest" description="Disordered" evidence="7">
    <location>
        <begin position="709"/>
        <end position="774"/>
    </location>
</feature>
<dbReference type="Proteomes" id="UP001445335">
    <property type="component" value="Unassembled WGS sequence"/>
</dbReference>
<evidence type="ECO:0000259" key="10">
    <source>
        <dbReference type="Pfam" id="PF13967"/>
    </source>
</evidence>
<dbReference type="Pfam" id="PF02714">
    <property type="entry name" value="RSN1_7TM"/>
    <property type="match status" value="1"/>
</dbReference>
<evidence type="ECO:0000256" key="4">
    <source>
        <dbReference type="ARBA" id="ARBA00022692"/>
    </source>
</evidence>
<protein>
    <recommendedName>
        <fullName evidence="14">ERD4-related membrane protein</fullName>
    </recommendedName>
</protein>
<feature type="region of interest" description="Disordered" evidence="7">
    <location>
        <begin position="393"/>
        <end position="416"/>
    </location>
</feature>
<organism evidence="12 13">
    <name type="scientific">Elliptochloris bilobata</name>
    <dbReference type="NCBI Taxonomy" id="381761"/>
    <lineage>
        <taxon>Eukaryota</taxon>
        <taxon>Viridiplantae</taxon>
        <taxon>Chlorophyta</taxon>
        <taxon>core chlorophytes</taxon>
        <taxon>Trebouxiophyceae</taxon>
        <taxon>Trebouxiophyceae incertae sedis</taxon>
        <taxon>Elliptochloris clade</taxon>
        <taxon>Elliptochloris</taxon>
    </lineage>
</organism>